<evidence type="ECO:0000313" key="2">
    <source>
        <dbReference type="Proteomes" id="UP000324800"/>
    </source>
</evidence>
<proteinExistence type="predicted"/>
<protein>
    <submittedName>
        <fullName evidence="1">Uncharacterized protein</fullName>
    </submittedName>
</protein>
<gene>
    <name evidence="1" type="ORF">EZS28_005531</name>
</gene>
<comment type="caution">
    <text evidence="1">The sequence shown here is derived from an EMBL/GenBank/DDBJ whole genome shotgun (WGS) entry which is preliminary data.</text>
</comment>
<dbReference type="AlphaFoldDB" id="A0A5J4WVH3"/>
<accession>A0A5J4WVH3</accession>
<dbReference type="Proteomes" id="UP000324800">
    <property type="component" value="Unassembled WGS sequence"/>
</dbReference>
<organism evidence="1 2">
    <name type="scientific">Streblomastix strix</name>
    <dbReference type="NCBI Taxonomy" id="222440"/>
    <lineage>
        <taxon>Eukaryota</taxon>
        <taxon>Metamonada</taxon>
        <taxon>Preaxostyla</taxon>
        <taxon>Oxymonadida</taxon>
        <taxon>Streblomastigidae</taxon>
        <taxon>Streblomastix</taxon>
    </lineage>
</organism>
<sequence>MMKNSGGNSFPGDTVIIIEILLESPVETEAIHLFVPDFARRTSESKFTATSSPLNIARSRNWQEFLSVKFNLNHALILDVGTRVKSRHLYNTPIRQILLHATYQKLRFLKGRHSRLLFDGFQQQFCQTSLLVKMIHVSFRFHLCKSRQGHRKFALFAQEIKTQLLRLCRTMLAKFSLRTQY</sequence>
<name>A0A5J4WVH3_9EUKA</name>
<dbReference type="EMBL" id="SNRW01000849">
    <property type="protein sequence ID" value="KAA6398941.1"/>
    <property type="molecule type" value="Genomic_DNA"/>
</dbReference>
<evidence type="ECO:0000313" key="1">
    <source>
        <dbReference type="EMBL" id="KAA6398941.1"/>
    </source>
</evidence>
<reference evidence="1 2" key="1">
    <citation type="submission" date="2019-03" db="EMBL/GenBank/DDBJ databases">
        <title>Single cell metagenomics reveals metabolic interactions within the superorganism composed of flagellate Streblomastix strix and complex community of Bacteroidetes bacteria on its surface.</title>
        <authorList>
            <person name="Treitli S.C."/>
            <person name="Kolisko M."/>
            <person name="Husnik F."/>
            <person name="Keeling P."/>
            <person name="Hampl V."/>
        </authorList>
    </citation>
    <scope>NUCLEOTIDE SEQUENCE [LARGE SCALE GENOMIC DNA]</scope>
    <source>
        <strain evidence="1">ST1C</strain>
    </source>
</reference>